<dbReference type="Proteomes" id="UP000004605">
    <property type="component" value="Unassembled WGS sequence"/>
</dbReference>
<protein>
    <recommendedName>
        <fullName evidence="1">CinA-like protein</fullName>
    </recommendedName>
</protein>
<dbReference type="NCBIfam" id="TIGR00200">
    <property type="entry name" value="cinA_nterm"/>
    <property type="match status" value="1"/>
</dbReference>
<dbReference type="Pfam" id="PF00994">
    <property type="entry name" value="MoCF_biosynth"/>
    <property type="match status" value="1"/>
</dbReference>
<gene>
    <name evidence="3" type="ORF">VII00023_03203</name>
</gene>
<dbReference type="PANTHER" id="PTHR13939:SF0">
    <property type="entry name" value="NMN AMIDOHYDROLASE-LIKE PROTEIN YFAY"/>
    <property type="match status" value="1"/>
</dbReference>
<dbReference type="InterPro" id="IPR001453">
    <property type="entry name" value="MoaB/Mog_dom"/>
</dbReference>
<dbReference type="SUPFAM" id="SSF53218">
    <property type="entry name" value="Molybdenum cofactor biosynthesis proteins"/>
    <property type="match status" value="1"/>
</dbReference>
<dbReference type="PANTHER" id="PTHR13939">
    <property type="entry name" value="NICOTINAMIDE-NUCLEOTIDE AMIDOHYDROLASE PNCC"/>
    <property type="match status" value="1"/>
</dbReference>
<reference evidence="3 4" key="1">
    <citation type="journal article" date="2012" name="Int. J. Syst. Evol. Microbiol.">
        <title>Vibrio caribbeanicus sp. nov., isolated from the marine sponge Scleritoderma cyanea.</title>
        <authorList>
            <person name="Hoffmann M."/>
            <person name="Monday S.R."/>
            <person name="Allard M.W."/>
            <person name="Strain E.A."/>
            <person name="Whittaker P."/>
            <person name="Naum M."/>
            <person name="McCarthy P.J."/>
            <person name="Lopez J.V."/>
            <person name="Fischer M."/>
            <person name="Brown E.W."/>
        </authorList>
    </citation>
    <scope>NUCLEOTIDE SEQUENCE [LARGE SCALE GENOMIC DNA]</scope>
    <source>
        <strain evidence="3 4">ATCC 700023</strain>
    </source>
</reference>
<dbReference type="InterPro" id="IPR036653">
    <property type="entry name" value="CinA-like_C"/>
</dbReference>
<keyword evidence="4" id="KW-1185">Reference proteome</keyword>
<accession>F9RYK5</accession>
<sequence length="421" mass="46045">MLKIAMLSTGEEVLHGDIVDTNAAWLSEQFFQKGFALTKRSTIGDTLGSLAEELLMLSFNSDIVVVNGGLGPTSDDVSTEAAAIAAEVDLELYPQWLERLEAFFASRGMAMPESNRKQAMLPVGATFLDNPIGTACGFKMRINDCDFYFTPGVPSEFKRMVLEQILPDMKQHHHGVIGLDCSRLYTLGTSESALSDKLDKVQLPAGYSLGYRSYLPFIEVKLFGPKGELDTRLKLMQLIFKLIDGSVVSVDEPMQAHVGNLISDKKFSISIAERSTHGRLATWLHSHEKAADYCGHGWVLGGQVAVGGNESDVLAETLALAGATKDKCATDIAIVTGQLIDKTFTLALATPEGEWGQTLSFNRVYNRDDQALLITTIAADMLRRYLSSKTIFAQYSSMTREKEMYIPQSALTGVFSAILGE</sequence>
<evidence type="ECO:0000256" key="1">
    <source>
        <dbReference type="HAMAP-Rule" id="MF_00226"/>
    </source>
</evidence>
<dbReference type="EMBL" id="AFWF01000038">
    <property type="protein sequence ID" value="EGU46422.1"/>
    <property type="molecule type" value="Genomic_DNA"/>
</dbReference>
<dbReference type="Gene3D" id="3.40.980.10">
    <property type="entry name" value="MoaB/Mog-like domain"/>
    <property type="match status" value="1"/>
</dbReference>
<dbReference type="SUPFAM" id="SSF142433">
    <property type="entry name" value="CinA-like"/>
    <property type="match status" value="1"/>
</dbReference>
<dbReference type="CDD" id="cd00885">
    <property type="entry name" value="cinA"/>
    <property type="match status" value="1"/>
</dbReference>
<dbReference type="PIRSF" id="PIRSF006728">
    <property type="entry name" value="CinA"/>
    <property type="match status" value="1"/>
</dbReference>
<comment type="similarity">
    <text evidence="1">Belongs to the CinA family.</text>
</comment>
<organism evidence="3 4">
    <name type="scientific">Vibrio ichthyoenteri ATCC 700023</name>
    <dbReference type="NCBI Taxonomy" id="870968"/>
    <lineage>
        <taxon>Bacteria</taxon>
        <taxon>Pseudomonadati</taxon>
        <taxon>Pseudomonadota</taxon>
        <taxon>Gammaproteobacteria</taxon>
        <taxon>Vibrionales</taxon>
        <taxon>Vibrionaceae</taxon>
        <taxon>Vibrio</taxon>
    </lineage>
</organism>
<evidence type="ECO:0000313" key="4">
    <source>
        <dbReference type="Proteomes" id="UP000004605"/>
    </source>
</evidence>
<proteinExistence type="inferred from homology"/>
<name>F9RYK5_9VIBR</name>
<dbReference type="InterPro" id="IPR050101">
    <property type="entry name" value="CinA"/>
</dbReference>
<comment type="caution">
    <text evidence="3">The sequence shown here is derived from an EMBL/GenBank/DDBJ whole genome shotgun (WGS) entry which is preliminary data.</text>
</comment>
<dbReference type="SMART" id="SM00852">
    <property type="entry name" value="MoCF_biosynth"/>
    <property type="match status" value="1"/>
</dbReference>
<evidence type="ECO:0000313" key="3">
    <source>
        <dbReference type="EMBL" id="EGU46422.1"/>
    </source>
</evidence>
<dbReference type="InterPro" id="IPR008135">
    <property type="entry name" value="Competence-induced_CinA"/>
</dbReference>
<dbReference type="HAMAP" id="MF_00226_B">
    <property type="entry name" value="CinA_B"/>
    <property type="match status" value="1"/>
</dbReference>
<feature type="domain" description="MoaB/Mog" evidence="2">
    <location>
        <begin position="5"/>
        <end position="172"/>
    </location>
</feature>
<evidence type="ECO:0000259" key="2">
    <source>
        <dbReference type="SMART" id="SM00852"/>
    </source>
</evidence>
<dbReference type="InterPro" id="IPR036425">
    <property type="entry name" value="MoaB/Mog-like_dom_sf"/>
</dbReference>
<dbReference type="AlphaFoldDB" id="F9RYK5"/>
<dbReference type="Gene3D" id="3.90.950.20">
    <property type="entry name" value="CinA-like"/>
    <property type="match status" value="1"/>
</dbReference>
<dbReference type="OrthoDB" id="9801454at2"/>
<dbReference type="RefSeq" id="WP_006710945.1">
    <property type="nucleotide sequence ID" value="NZ_AFWF01000038.1"/>
</dbReference>